<proteinExistence type="predicted"/>
<protein>
    <submittedName>
        <fullName evidence="1">4725_t:CDS:1</fullName>
    </submittedName>
</protein>
<dbReference type="Pfam" id="PF03860">
    <property type="entry name" value="Csp"/>
    <property type="match status" value="1"/>
</dbReference>
<comment type="caution">
    <text evidence="1">The sequence shown here is derived from an EMBL/GenBank/DDBJ whole genome shotgun (WGS) entry which is preliminary data.</text>
</comment>
<dbReference type="Proteomes" id="UP000789572">
    <property type="component" value="Unassembled WGS sequence"/>
</dbReference>
<reference evidence="1" key="1">
    <citation type="submission" date="2021-06" db="EMBL/GenBank/DDBJ databases">
        <authorList>
            <person name="Kallberg Y."/>
            <person name="Tangrot J."/>
            <person name="Rosling A."/>
        </authorList>
    </citation>
    <scope>NUCLEOTIDE SEQUENCE</scope>
    <source>
        <strain evidence="1">IA702</strain>
    </source>
</reference>
<evidence type="ECO:0000313" key="1">
    <source>
        <dbReference type="EMBL" id="CAG8550402.1"/>
    </source>
</evidence>
<name>A0A9N9B4G7_9GLOM</name>
<evidence type="ECO:0000313" key="2">
    <source>
        <dbReference type="Proteomes" id="UP000789572"/>
    </source>
</evidence>
<accession>A0A9N9B4G7</accession>
<sequence length="75" mass="7984">MSERLPYMQACLGSAAACLECAEKAAGEGCAKQCRTNAELASCTAKLMSIGAPEAKTLTELTRTSSDRCAEMWYV</sequence>
<dbReference type="InterPro" id="IPR005560">
    <property type="entry name" value="Csp_YhjQ"/>
</dbReference>
<dbReference type="AlphaFoldDB" id="A0A9N9B4G7"/>
<dbReference type="EMBL" id="CAJVPJ010000705">
    <property type="protein sequence ID" value="CAG8550402.1"/>
    <property type="molecule type" value="Genomic_DNA"/>
</dbReference>
<dbReference type="OrthoDB" id="2329962at2759"/>
<dbReference type="Gene3D" id="1.20.1270.360">
    <property type="match status" value="1"/>
</dbReference>
<gene>
    <name evidence="1" type="ORF">POCULU_LOCUS4989</name>
</gene>
<organism evidence="1 2">
    <name type="scientific">Paraglomus occultum</name>
    <dbReference type="NCBI Taxonomy" id="144539"/>
    <lineage>
        <taxon>Eukaryota</taxon>
        <taxon>Fungi</taxon>
        <taxon>Fungi incertae sedis</taxon>
        <taxon>Mucoromycota</taxon>
        <taxon>Glomeromycotina</taxon>
        <taxon>Glomeromycetes</taxon>
        <taxon>Paraglomerales</taxon>
        <taxon>Paraglomeraceae</taxon>
        <taxon>Paraglomus</taxon>
    </lineage>
</organism>
<dbReference type="PROSITE" id="PS51257">
    <property type="entry name" value="PROKAR_LIPOPROTEIN"/>
    <property type="match status" value="1"/>
</dbReference>
<keyword evidence="2" id="KW-1185">Reference proteome</keyword>